<accession>A0AA35SMR8</accession>
<keyword evidence="3" id="KW-1185">Reference proteome</keyword>
<keyword evidence="2" id="KW-0396">Initiation factor</keyword>
<dbReference type="PANTHER" id="PTHR10540">
    <property type="entry name" value="EUKARYOTIC TRANSLATION INITIATION FACTOR 3 SUBUNIT F-RELATED"/>
    <property type="match status" value="1"/>
</dbReference>
<keyword evidence="2" id="KW-0648">Protein biosynthesis</keyword>
<dbReference type="EMBL" id="CASHTH010002635">
    <property type="protein sequence ID" value="CAI8032960.1"/>
    <property type="molecule type" value="Genomic_DNA"/>
</dbReference>
<gene>
    <name evidence="2" type="ORF">GBAR_LOCUS18605</name>
</gene>
<dbReference type="GO" id="GO:0031369">
    <property type="term" value="F:translation initiation factor binding"/>
    <property type="evidence" value="ECO:0007669"/>
    <property type="project" value="TreeGrafter"/>
</dbReference>
<dbReference type="GO" id="GO:0071541">
    <property type="term" value="C:eukaryotic translation initiation factor 3 complex, eIF3m"/>
    <property type="evidence" value="ECO:0007669"/>
    <property type="project" value="TreeGrafter"/>
</dbReference>
<dbReference type="Gene3D" id="3.40.140.10">
    <property type="entry name" value="Cytidine Deaminase, domain 2"/>
    <property type="match status" value="1"/>
</dbReference>
<organism evidence="2 3">
    <name type="scientific">Geodia barretti</name>
    <name type="common">Barrett's horny sponge</name>
    <dbReference type="NCBI Taxonomy" id="519541"/>
    <lineage>
        <taxon>Eukaryota</taxon>
        <taxon>Metazoa</taxon>
        <taxon>Porifera</taxon>
        <taxon>Demospongiae</taxon>
        <taxon>Heteroscleromorpha</taxon>
        <taxon>Tetractinellida</taxon>
        <taxon>Astrophorina</taxon>
        <taxon>Geodiidae</taxon>
        <taxon>Geodia</taxon>
    </lineage>
</organism>
<dbReference type="PANTHER" id="PTHR10540:SF6">
    <property type="entry name" value="EUKARYOTIC TRANSLATION INITIATION FACTOR 3 SUBUNIT F"/>
    <property type="match status" value="1"/>
</dbReference>
<dbReference type="Proteomes" id="UP001174909">
    <property type="component" value="Unassembled WGS sequence"/>
</dbReference>
<feature type="domain" description="EIF3F/CSN6-like C-terminal" evidence="1">
    <location>
        <begin position="94"/>
        <end position="202"/>
    </location>
</feature>
<protein>
    <submittedName>
        <fullName evidence="2">Eukaryotic translation initiation factor 3 subunit F</fullName>
    </submittedName>
</protein>
<evidence type="ECO:0000313" key="2">
    <source>
        <dbReference type="EMBL" id="CAI8032960.1"/>
    </source>
</evidence>
<dbReference type="GO" id="GO:0003743">
    <property type="term" value="F:translation initiation factor activity"/>
    <property type="evidence" value="ECO:0007669"/>
    <property type="project" value="UniProtKB-KW"/>
</dbReference>
<sequence length="207" mass="23385">MVSYPLQRLATPLMVLRIWHAHRYSSCSDVTMHSLLIHEYYARLDPNALFLTLDTSLKENSLQIRAHVKSKMGLPGKSEGVVFSPVPCEIVSYEPERVGVSFLKEAVEKPAPIRHDLQQVCHMAESLDRLLQQALEYVQKVLAGKVEGNPTAGRELMEAVSCMPQMDETKFESILNSTMQDHLMVVYLFNLVKTQLVLGEKLCKITS</sequence>
<dbReference type="Pfam" id="PF13012">
    <property type="entry name" value="MitMem_reg"/>
    <property type="match status" value="1"/>
</dbReference>
<name>A0AA35SMR8_GEOBA</name>
<evidence type="ECO:0000313" key="3">
    <source>
        <dbReference type="Proteomes" id="UP001174909"/>
    </source>
</evidence>
<dbReference type="InterPro" id="IPR024969">
    <property type="entry name" value="EIF3F/CSN6-like_C"/>
</dbReference>
<proteinExistence type="predicted"/>
<dbReference type="AlphaFoldDB" id="A0AA35SMR8"/>
<evidence type="ECO:0000259" key="1">
    <source>
        <dbReference type="Pfam" id="PF13012"/>
    </source>
</evidence>
<reference evidence="2" key="1">
    <citation type="submission" date="2023-03" db="EMBL/GenBank/DDBJ databases">
        <authorList>
            <person name="Steffen K."/>
            <person name="Cardenas P."/>
        </authorList>
    </citation>
    <scope>NUCLEOTIDE SEQUENCE</scope>
</reference>
<comment type="caution">
    <text evidence="2">The sequence shown here is derived from an EMBL/GenBank/DDBJ whole genome shotgun (WGS) entry which is preliminary data.</text>
</comment>